<accession>A0A915Q5Z8</accession>
<reference evidence="2" key="1">
    <citation type="submission" date="2022-11" db="UniProtKB">
        <authorList>
            <consortium name="WormBaseParasite"/>
        </authorList>
    </citation>
    <scope>IDENTIFICATION</scope>
</reference>
<evidence type="ECO:0000313" key="1">
    <source>
        <dbReference type="Proteomes" id="UP000887581"/>
    </source>
</evidence>
<protein>
    <submittedName>
        <fullName evidence="2">Uncharacterized protein</fullName>
    </submittedName>
</protein>
<organism evidence="1 2">
    <name type="scientific">Setaria digitata</name>
    <dbReference type="NCBI Taxonomy" id="48799"/>
    <lineage>
        <taxon>Eukaryota</taxon>
        <taxon>Metazoa</taxon>
        <taxon>Ecdysozoa</taxon>
        <taxon>Nematoda</taxon>
        <taxon>Chromadorea</taxon>
        <taxon>Rhabditida</taxon>
        <taxon>Spirurina</taxon>
        <taxon>Spiruromorpha</taxon>
        <taxon>Filarioidea</taxon>
        <taxon>Setariidae</taxon>
        <taxon>Setaria</taxon>
    </lineage>
</organism>
<dbReference type="Proteomes" id="UP000887581">
    <property type="component" value="Unplaced"/>
</dbReference>
<dbReference type="AlphaFoldDB" id="A0A915Q5Z8"/>
<name>A0A915Q5Z8_9BILA</name>
<keyword evidence="1" id="KW-1185">Reference proteome</keyword>
<sequence length="125" mass="14013">MLHFITAVLKRETSLATTVDDGTTVETIGTIETESSVDTTEYGTRSTSYNIKCANDSTVKNSPKHISAKPLPGKLLILRKGSHQEQEENDMITEMIRFLFIFSFSLCSIRRAIEGGKIKTWKNNQ</sequence>
<proteinExistence type="predicted"/>
<dbReference type="WBParaSite" id="sdigi.contig860.g9908.t1">
    <property type="protein sequence ID" value="sdigi.contig860.g9908.t1"/>
    <property type="gene ID" value="sdigi.contig860.g9908"/>
</dbReference>
<evidence type="ECO:0000313" key="2">
    <source>
        <dbReference type="WBParaSite" id="sdigi.contig860.g9908.t1"/>
    </source>
</evidence>